<sequence>MDAGVIFGRAVAERRNADQWRAYAAQLEEALRVSQANSAGLEALKDAAMKELQRVDPGNYLLKQANRQQIFDAAFNSVASKKHSR</sequence>
<gene>
    <name evidence="1" type="ORF">BDI24065_06308</name>
</gene>
<proteinExistence type="predicted"/>
<accession>A0A6P2RCY8</accession>
<dbReference type="Proteomes" id="UP000494125">
    <property type="component" value="Unassembled WGS sequence"/>
</dbReference>
<evidence type="ECO:0000313" key="2">
    <source>
        <dbReference type="Proteomes" id="UP000494125"/>
    </source>
</evidence>
<dbReference type="EMBL" id="CABVPN010000056">
    <property type="protein sequence ID" value="VWC29631.1"/>
    <property type="molecule type" value="Genomic_DNA"/>
</dbReference>
<reference evidence="1 2" key="1">
    <citation type="submission" date="2019-09" db="EMBL/GenBank/DDBJ databases">
        <authorList>
            <person name="Depoorter E."/>
        </authorList>
    </citation>
    <scope>NUCLEOTIDE SEQUENCE [LARGE SCALE GENOMIC DNA]</scope>
    <source>
        <strain evidence="1">LMG 24065</strain>
    </source>
</reference>
<dbReference type="GeneID" id="93031400"/>
<keyword evidence="2" id="KW-1185">Reference proteome</keyword>
<protein>
    <submittedName>
        <fullName evidence="1">Uncharacterized protein</fullName>
    </submittedName>
</protein>
<dbReference type="RefSeq" id="WP_151052002.1">
    <property type="nucleotide sequence ID" value="NZ_CABVPN010000056.1"/>
</dbReference>
<name>A0A6P2RCY8_9BURK</name>
<evidence type="ECO:0000313" key="1">
    <source>
        <dbReference type="EMBL" id="VWC29631.1"/>
    </source>
</evidence>
<dbReference type="AlphaFoldDB" id="A0A6P2RCY8"/>
<organism evidence="1 2">
    <name type="scientific">Burkholderia diffusa</name>
    <dbReference type="NCBI Taxonomy" id="488732"/>
    <lineage>
        <taxon>Bacteria</taxon>
        <taxon>Pseudomonadati</taxon>
        <taxon>Pseudomonadota</taxon>
        <taxon>Betaproteobacteria</taxon>
        <taxon>Burkholderiales</taxon>
        <taxon>Burkholderiaceae</taxon>
        <taxon>Burkholderia</taxon>
        <taxon>Burkholderia cepacia complex</taxon>
    </lineage>
</organism>